<protein>
    <submittedName>
        <fullName evidence="1">Tetratricopeptide repeat protein</fullName>
    </submittedName>
</protein>
<evidence type="ECO:0000313" key="2">
    <source>
        <dbReference type="Proteomes" id="UP001374952"/>
    </source>
</evidence>
<name>A0ACC6R4N5_9GAMM</name>
<keyword evidence="2" id="KW-1185">Reference proteome</keyword>
<sequence length="381" mass="43370">MKYLVFTLSLFLTACNSTPPAMPIKKVQLTHVINHSLFEQVKTPNEQSIFELPKPEQEKFLAYAHKHLNEVRADEIIFNYLESQLTNFKYHGDTLTSKQVIKRAQGNCISLAVLTQSYATLLGLDTSFQEMTSEPVYAKEGNLVYIANHFRTKVYAPEEEIDGNYIVFIRPGTLIDYFPTRGSFYSGSATYNDLLSKFYSNLAAAALAENNLNKAYSLIMQANRFTPNDAELFNIAGVLHRRAGDLKSAHMIYQTALDRNDISINLINNYRILAKELGDKTLEKRLTSQLVDKEKDPYELLVIAKNNLHQGKVTQAKKQLELAIAKAPYISELYLELAKIRYQQGHTAQTQSLLEKAIQYERNNERLNVYQAKLASLNKPN</sequence>
<reference evidence="1" key="1">
    <citation type="submission" date="2024-02" db="EMBL/GenBank/DDBJ databases">
        <title>Bacteria isolated from the canopy kelp, Nereocystis luetkeana.</title>
        <authorList>
            <person name="Pfister C.A."/>
            <person name="Younker I.T."/>
            <person name="Light S.H."/>
        </authorList>
    </citation>
    <scope>NUCLEOTIDE SEQUENCE</scope>
    <source>
        <strain evidence="1">TN.2.01</strain>
    </source>
</reference>
<proteinExistence type="predicted"/>
<dbReference type="Proteomes" id="UP001374952">
    <property type="component" value="Unassembled WGS sequence"/>
</dbReference>
<gene>
    <name evidence="1" type="ORF">V6250_11385</name>
</gene>
<accession>A0ACC6R4N5</accession>
<comment type="caution">
    <text evidence="1">The sequence shown here is derived from an EMBL/GenBank/DDBJ whole genome shotgun (WGS) entry which is preliminary data.</text>
</comment>
<organism evidence="1 2">
    <name type="scientific">Pseudoalteromonas undina</name>
    <dbReference type="NCBI Taxonomy" id="43660"/>
    <lineage>
        <taxon>Bacteria</taxon>
        <taxon>Pseudomonadati</taxon>
        <taxon>Pseudomonadota</taxon>
        <taxon>Gammaproteobacteria</taxon>
        <taxon>Alteromonadales</taxon>
        <taxon>Pseudoalteromonadaceae</taxon>
        <taxon>Pseudoalteromonas</taxon>
    </lineage>
</organism>
<evidence type="ECO:0000313" key="1">
    <source>
        <dbReference type="EMBL" id="MEL0604771.1"/>
    </source>
</evidence>
<dbReference type="EMBL" id="JBAKAX010000011">
    <property type="protein sequence ID" value="MEL0604771.1"/>
    <property type="molecule type" value="Genomic_DNA"/>
</dbReference>